<feature type="compositionally biased region" description="Basic and acidic residues" evidence="1">
    <location>
        <begin position="395"/>
        <end position="407"/>
    </location>
</feature>
<gene>
    <name evidence="3" type="ORF">Tci_646316</name>
</gene>
<reference evidence="3" key="1">
    <citation type="journal article" date="2019" name="Sci. Rep.">
        <title>Draft genome of Tanacetum cinerariifolium, the natural source of mosquito coil.</title>
        <authorList>
            <person name="Yamashiro T."/>
            <person name="Shiraishi A."/>
            <person name="Satake H."/>
            <person name="Nakayama K."/>
        </authorList>
    </citation>
    <scope>NUCLEOTIDE SEQUENCE</scope>
</reference>
<dbReference type="PANTHER" id="PTHR31286:SF99">
    <property type="entry name" value="DUF4283 DOMAIN-CONTAINING PROTEIN"/>
    <property type="match status" value="1"/>
</dbReference>
<sequence length="555" mass="62533">MARRCVRFSDTNKKETWDGTQVTNIGDMKTAAPMTNIYTSHVSTISNMDVHSMHQNETMYEGVSELNSGVIHLAIKEGDVVGPSINMVNEPRSHTDRAHITKQNTTLAVSLPKDAVDEIRARFVNTLYGYSVGKRLAFPMVENYVKHAWAKFGLKRVRLNHGFFLFQFDSSTGMEKVTKGGPWRIKLVPIILKVWMPNTILKRENVAIVPLWVKMHNVPIVAYSKVGLDLISVKVGRRIRLAAHTNNICCNSWGHSDYVRALVEVSAEAPLVDLIDVAIPFDDGVGHVMVNISIEYEWQPPRCGTCKNFEHLEAMCPVKLMECPKKKCVNESELTKGNRHVRVTGRKNKGKQVGNQCQIHGIRFTKPKTKLVYRVVDKSESDKHVRDNIGMSSSDKTKTDTPLDSSRKVYHDDNINIDELRAFVVNKMEEKKVSFSKPSSSMEVLNADSDTDEDEVFPPDVGCSRPSSLFGDGHQLEDEILNAYDDYEDQIEDFPGQLQEICDQFDFKIKSLATIPGNLGRLVAGDRFPGRHVAWKTSNGKARMGYLRGRHSRAT</sequence>
<evidence type="ECO:0000259" key="2">
    <source>
        <dbReference type="Pfam" id="PF14111"/>
    </source>
</evidence>
<accession>A0A699K6B7</accession>
<comment type="caution">
    <text evidence="3">The sequence shown here is derived from an EMBL/GenBank/DDBJ whole genome shotgun (WGS) entry which is preliminary data.</text>
</comment>
<feature type="region of interest" description="Disordered" evidence="1">
    <location>
        <begin position="384"/>
        <end position="407"/>
    </location>
</feature>
<evidence type="ECO:0000313" key="3">
    <source>
        <dbReference type="EMBL" id="GFA74344.1"/>
    </source>
</evidence>
<name>A0A699K6B7_TANCI</name>
<organism evidence="3">
    <name type="scientific">Tanacetum cinerariifolium</name>
    <name type="common">Dalmatian daisy</name>
    <name type="synonym">Chrysanthemum cinerariifolium</name>
    <dbReference type="NCBI Taxonomy" id="118510"/>
    <lineage>
        <taxon>Eukaryota</taxon>
        <taxon>Viridiplantae</taxon>
        <taxon>Streptophyta</taxon>
        <taxon>Embryophyta</taxon>
        <taxon>Tracheophyta</taxon>
        <taxon>Spermatophyta</taxon>
        <taxon>Magnoliopsida</taxon>
        <taxon>eudicotyledons</taxon>
        <taxon>Gunneridae</taxon>
        <taxon>Pentapetalae</taxon>
        <taxon>asterids</taxon>
        <taxon>campanulids</taxon>
        <taxon>Asterales</taxon>
        <taxon>Asteraceae</taxon>
        <taxon>Asteroideae</taxon>
        <taxon>Anthemideae</taxon>
        <taxon>Anthemidinae</taxon>
        <taxon>Tanacetum</taxon>
    </lineage>
</organism>
<proteinExistence type="predicted"/>
<dbReference type="PANTHER" id="PTHR31286">
    <property type="entry name" value="GLYCINE-RICH CELL WALL STRUCTURAL PROTEIN 1.8-LIKE"/>
    <property type="match status" value="1"/>
</dbReference>
<dbReference type="EMBL" id="BKCJ010479559">
    <property type="protein sequence ID" value="GFA74344.1"/>
    <property type="molecule type" value="Genomic_DNA"/>
</dbReference>
<dbReference type="Pfam" id="PF14111">
    <property type="entry name" value="DUF4283"/>
    <property type="match status" value="1"/>
</dbReference>
<dbReference type="InterPro" id="IPR025558">
    <property type="entry name" value="DUF4283"/>
</dbReference>
<protein>
    <recommendedName>
        <fullName evidence="2">DUF4283 domain-containing protein</fullName>
    </recommendedName>
</protein>
<dbReference type="InterPro" id="IPR040256">
    <property type="entry name" value="At4g02000-like"/>
</dbReference>
<dbReference type="AlphaFoldDB" id="A0A699K6B7"/>
<feature type="domain" description="DUF4283" evidence="2">
    <location>
        <begin position="121"/>
        <end position="199"/>
    </location>
</feature>
<evidence type="ECO:0000256" key="1">
    <source>
        <dbReference type="SAM" id="MobiDB-lite"/>
    </source>
</evidence>